<comment type="similarity">
    <text evidence="1">Belongs to the fantastic four family.</text>
</comment>
<dbReference type="EnsemblPlants" id="Kaladp0427s0015.1.v1.1">
    <property type="protein sequence ID" value="Kaladp0427s0015.1.v1.1"/>
    <property type="gene ID" value="Kaladp0427s0015.v1.1"/>
</dbReference>
<dbReference type="Proteomes" id="UP000594263">
    <property type="component" value="Unplaced"/>
</dbReference>
<evidence type="ECO:0000256" key="2">
    <source>
        <dbReference type="SAM" id="MobiDB-lite"/>
    </source>
</evidence>
<feature type="compositionally biased region" description="Polar residues" evidence="2">
    <location>
        <begin position="164"/>
        <end position="174"/>
    </location>
</feature>
<dbReference type="InterPro" id="IPR046431">
    <property type="entry name" value="FAF_dom"/>
</dbReference>
<feature type="region of interest" description="Disordered" evidence="2">
    <location>
        <begin position="63"/>
        <end position="85"/>
    </location>
</feature>
<dbReference type="InterPro" id="IPR021410">
    <property type="entry name" value="FAF"/>
</dbReference>
<dbReference type="Gramene" id="Kaladp0427s0015.1.v1.1">
    <property type="protein sequence ID" value="Kaladp0427s0015.1.v1.1"/>
    <property type="gene ID" value="Kaladp0427s0015.v1.1"/>
</dbReference>
<dbReference type="PANTHER" id="PTHR33155:SF4">
    <property type="entry name" value="PROTEIN FANTASTIC FOUR 3"/>
    <property type="match status" value="1"/>
</dbReference>
<dbReference type="OMA" id="HFAMANS"/>
<feature type="compositionally biased region" description="Basic residues" evidence="2">
    <location>
        <begin position="63"/>
        <end position="74"/>
    </location>
</feature>
<dbReference type="PANTHER" id="PTHR33155">
    <property type="entry name" value="FANTASTIC FOUR-LIKE PROTEIN (DUF3049)"/>
    <property type="match status" value="1"/>
</dbReference>
<organism evidence="4 5">
    <name type="scientific">Kalanchoe fedtschenkoi</name>
    <name type="common">Lavender scallops</name>
    <name type="synonym">South American air plant</name>
    <dbReference type="NCBI Taxonomy" id="63787"/>
    <lineage>
        <taxon>Eukaryota</taxon>
        <taxon>Viridiplantae</taxon>
        <taxon>Streptophyta</taxon>
        <taxon>Embryophyta</taxon>
        <taxon>Tracheophyta</taxon>
        <taxon>Spermatophyta</taxon>
        <taxon>Magnoliopsida</taxon>
        <taxon>eudicotyledons</taxon>
        <taxon>Gunneridae</taxon>
        <taxon>Pentapetalae</taxon>
        <taxon>Saxifragales</taxon>
        <taxon>Crassulaceae</taxon>
        <taxon>Kalanchoe</taxon>
    </lineage>
</organism>
<proteinExistence type="inferred from homology"/>
<dbReference type="Pfam" id="PF11250">
    <property type="entry name" value="FAF"/>
    <property type="match status" value="1"/>
</dbReference>
<keyword evidence="5" id="KW-1185">Reference proteome</keyword>
<sequence>MRASISKGARAPSKLSSKSLELCTENLGSESGTDIIEDENNIFSPICFGDGSGDHSIKVHPRKSHVASSKRRAPKTFPPPLSTMTGSEAVQVRPIRENGRLMLQAVKVQPKVSCFQAERSNGRLRLRLLEHASTCSSDLDATDNEYANPTRDDNDHAHDDFERCSNNSSEGQQEPENRRENVVRNSTVGEGSSGLGNIEWQGSCKEGGDGNAEGTLLDSESFWVAAS</sequence>
<name>A0A7N0VBM6_KALFE</name>
<feature type="region of interest" description="Disordered" evidence="2">
    <location>
        <begin position="138"/>
        <end position="227"/>
    </location>
</feature>
<feature type="compositionally biased region" description="Basic and acidic residues" evidence="2">
    <location>
        <begin position="150"/>
        <end position="163"/>
    </location>
</feature>
<protein>
    <recommendedName>
        <fullName evidence="3">FAF domain-containing protein</fullName>
    </recommendedName>
</protein>
<evidence type="ECO:0000313" key="4">
    <source>
        <dbReference type="EnsemblPlants" id="Kaladp0427s0015.1.v1.1"/>
    </source>
</evidence>
<feature type="domain" description="FAF" evidence="3">
    <location>
        <begin position="77"/>
        <end position="128"/>
    </location>
</feature>
<evidence type="ECO:0000256" key="1">
    <source>
        <dbReference type="ARBA" id="ARBA00008690"/>
    </source>
</evidence>
<dbReference type="AlphaFoldDB" id="A0A7N0VBM6"/>
<accession>A0A7N0VBM6</accession>
<reference evidence="4" key="1">
    <citation type="submission" date="2021-01" db="UniProtKB">
        <authorList>
            <consortium name="EnsemblPlants"/>
        </authorList>
    </citation>
    <scope>IDENTIFICATION</scope>
</reference>
<evidence type="ECO:0000259" key="3">
    <source>
        <dbReference type="Pfam" id="PF11250"/>
    </source>
</evidence>
<evidence type="ECO:0000313" key="5">
    <source>
        <dbReference type="Proteomes" id="UP000594263"/>
    </source>
</evidence>